<proteinExistence type="predicted"/>
<evidence type="ECO:0000313" key="3">
    <source>
        <dbReference type="Proteomes" id="UP000050514"/>
    </source>
</evidence>
<evidence type="ECO:0000313" key="2">
    <source>
        <dbReference type="EMBL" id="KPL74489.1"/>
    </source>
</evidence>
<dbReference type="InterPro" id="IPR051599">
    <property type="entry name" value="Cell_Envelope_Assoc"/>
</dbReference>
<feature type="domain" description="DUF218" evidence="1">
    <location>
        <begin position="36"/>
        <end position="181"/>
    </location>
</feature>
<dbReference type="AlphaFoldDB" id="A0A0P6XZC3"/>
<comment type="caution">
    <text evidence="2">The sequence shown here is derived from an EMBL/GenBank/DDBJ whole genome shotgun (WGS) entry which is preliminary data.</text>
</comment>
<gene>
    <name evidence="2" type="ORF">AC812_11830</name>
</gene>
<dbReference type="InterPro" id="IPR003848">
    <property type="entry name" value="DUF218"/>
</dbReference>
<dbReference type="Pfam" id="PF02698">
    <property type="entry name" value="DUF218"/>
    <property type="match status" value="1"/>
</dbReference>
<keyword evidence="3" id="KW-1185">Reference proteome</keyword>
<dbReference type="InterPro" id="IPR014729">
    <property type="entry name" value="Rossmann-like_a/b/a_fold"/>
</dbReference>
<name>A0A0P6XZC3_9CHLR</name>
<dbReference type="CDD" id="cd06259">
    <property type="entry name" value="YdcF-like"/>
    <property type="match status" value="1"/>
</dbReference>
<dbReference type="Proteomes" id="UP000050514">
    <property type="component" value="Unassembled WGS sequence"/>
</dbReference>
<dbReference type="PANTHER" id="PTHR30336:SF20">
    <property type="entry name" value="DUF218 DOMAIN-CONTAINING PROTEIN"/>
    <property type="match status" value="1"/>
</dbReference>
<dbReference type="PANTHER" id="PTHR30336">
    <property type="entry name" value="INNER MEMBRANE PROTEIN, PROBABLE PERMEASE"/>
    <property type="match status" value="1"/>
</dbReference>
<dbReference type="EMBL" id="LGHJ01000017">
    <property type="protein sequence ID" value="KPL74489.1"/>
    <property type="molecule type" value="Genomic_DNA"/>
</dbReference>
<sequence length="203" mass="23741">MLILIFASLLVFYPVFLKAIGEFLIIEDPLTHADVIHVIAGEDYRTQYAIQLYQQGYADSLFFTGGWCDKHQWEHGVHARQMAIAQGVPPQSIGSDDSPVTSTYSEVQNLKKWVISQPASLHTIMVVSDPYHMRRAKWTYQIVFGKEFTILMAPVPFDQTPYRQEWWKDAETRHFVMEEYLKILYYLLRYGLSIQWLEILDTE</sequence>
<reference evidence="2 3" key="1">
    <citation type="submission" date="2015-07" db="EMBL/GenBank/DDBJ databases">
        <title>Draft genome of Bellilinea caldifistulae DSM 17877.</title>
        <authorList>
            <person name="Hemp J."/>
            <person name="Ward L.M."/>
            <person name="Pace L.A."/>
            <person name="Fischer W.W."/>
        </authorList>
    </citation>
    <scope>NUCLEOTIDE SEQUENCE [LARGE SCALE GENOMIC DNA]</scope>
    <source>
        <strain evidence="2 3">GOMI-1</strain>
    </source>
</reference>
<protein>
    <recommendedName>
        <fullName evidence="1">DUF218 domain-containing protein</fullName>
    </recommendedName>
</protein>
<evidence type="ECO:0000259" key="1">
    <source>
        <dbReference type="Pfam" id="PF02698"/>
    </source>
</evidence>
<dbReference type="GO" id="GO:0005886">
    <property type="term" value="C:plasma membrane"/>
    <property type="evidence" value="ECO:0007669"/>
    <property type="project" value="TreeGrafter"/>
</dbReference>
<dbReference type="STRING" id="360411.AC812_11830"/>
<dbReference type="Gene3D" id="3.40.50.620">
    <property type="entry name" value="HUPs"/>
    <property type="match status" value="1"/>
</dbReference>
<organism evidence="2 3">
    <name type="scientific">Bellilinea caldifistulae</name>
    <dbReference type="NCBI Taxonomy" id="360411"/>
    <lineage>
        <taxon>Bacteria</taxon>
        <taxon>Bacillati</taxon>
        <taxon>Chloroflexota</taxon>
        <taxon>Anaerolineae</taxon>
        <taxon>Anaerolineales</taxon>
        <taxon>Anaerolineaceae</taxon>
        <taxon>Bellilinea</taxon>
    </lineage>
</organism>
<accession>A0A0P6XZC3</accession>